<evidence type="ECO:0000313" key="5">
    <source>
        <dbReference type="Proteomes" id="UP001193389"/>
    </source>
</evidence>
<name>A0A5K7SH28_9BACT</name>
<evidence type="ECO:0000256" key="2">
    <source>
        <dbReference type="ARBA" id="ARBA00022803"/>
    </source>
</evidence>
<organism evidence="4 5">
    <name type="scientific">Aquipluma nitroreducens</name>
    <dbReference type="NCBI Taxonomy" id="2010828"/>
    <lineage>
        <taxon>Bacteria</taxon>
        <taxon>Pseudomonadati</taxon>
        <taxon>Bacteroidota</taxon>
        <taxon>Bacteroidia</taxon>
        <taxon>Marinilabiliales</taxon>
        <taxon>Prolixibacteraceae</taxon>
        <taxon>Aquipluma</taxon>
    </lineage>
</organism>
<feature type="repeat" description="TPR" evidence="3">
    <location>
        <begin position="47"/>
        <end position="80"/>
    </location>
</feature>
<evidence type="ECO:0000313" key="4">
    <source>
        <dbReference type="EMBL" id="BBE20785.1"/>
    </source>
</evidence>
<dbReference type="KEGG" id="anf:AQPE_4979"/>
<accession>A0A5K7SH28</accession>
<dbReference type="Proteomes" id="UP001193389">
    <property type="component" value="Chromosome"/>
</dbReference>
<dbReference type="InterPro" id="IPR051012">
    <property type="entry name" value="CellSynth/LPSAsmb/PSIAsmb"/>
</dbReference>
<reference evidence="4" key="1">
    <citation type="journal article" date="2020" name="Int. J. Syst. Evol. Microbiol.">
        <title>Aquipluma nitroreducens gen. nov. sp. nov., a novel facultatively anaerobic bacterium isolated from a freshwater lake.</title>
        <authorList>
            <person name="Watanabe M."/>
            <person name="Kojima H."/>
            <person name="Fukui M."/>
        </authorList>
    </citation>
    <scope>NUCLEOTIDE SEQUENCE</scope>
    <source>
        <strain evidence="4">MeG22</strain>
    </source>
</reference>
<evidence type="ECO:0000256" key="3">
    <source>
        <dbReference type="PROSITE-ProRule" id="PRU00339"/>
    </source>
</evidence>
<dbReference type="Pfam" id="PF13414">
    <property type="entry name" value="TPR_11"/>
    <property type="match status" value="1"/>
</dbReference>
<dbReference type="Pfam" id="PF13181">
    <property type="entry name" value="TPR_8"/>
    <property type="match status" value="1"/>
</dbReference>
<dbReference type="InterPro" id="IPR011990">
    <property type="entry name" value="TPR-like_helical_dom_sf"/>
</dbReference>
<dbReference type="SUPFAM" id="SSF48452">
    <property type="entry name" value="TPR-like"/>
    <property type="match status" value="1"/>
</dbReference>
<dbReference type="AlphaFoldDB" id="A0A5K7SH28"/>
<dbReference type="Gene3D" id="1.25.40.10">
    <property type="entry name" value="Tetratricopeptide repeat domain"/>
    <property type="match status" value="2"/>
</dbReference>
<keyword evidence="5" id="KW-1185">Reference proteome</keyword>
<sequence>MIGDLTNQAVAAFNEETYEKAMKSFEQIMAIEQLPVYKADDPNAVDTVIIFNAGLAAYNAQKYDKAIEYYKEAAKYKYNGAKTYSLIANSYFQKKDTVGALQVLQDGLKEYSDNGILLVEVINVYLNANKIDAAMKYLDIAIAQDPKNASYFFAQGTLYDKLQKPEEAAASYLKAIEYKEDYFDAYYNLGALYYNKGVKQVDVANLVPSNQPEKYEVEKDKADVEFKKAIPYMEKAHEINPTDKFTLESLKTLYYRLKMLDKHAEIIEKMKSIQ</sequence>
<dbReference type="PANTHER" id="PTHR45586">
    <property type="entry name" value="TPR REPEAT-CONTAINING PROTEIN PA4667"/>
    <property type="match status" value="1"/>
</dbReference>
<dbReference type="Pfam" id="PF14559">
    <property type="entry name" value="TPR_19"/>
    <property type="match status" value="1"/>
</dbReference>
<dbReference type="PROSITE" id="PS50005">
    <property type="entry name" value="TPR"/>
    <property type="match status" value="2"/>
</dbReference>
<keyword evidence="2 3" id="KW-0802">TPR repeat</keyword>
<protein>
    <submittedName>
        <fullName evidence="4">TPR domain protein</fullName>
    </submittedName>
</protein>
<dbReference type="PANTHER" id="PTHR45586:SF1">
    <property type="entry name" value="LIPOPOLYSACCHARIDE ASSEMBLY PROTEIN B"/>
    <property type="match status" value="1"/>
</dbReference>
<feature type="repeat" description="TPR" evidence="3">
    <location>
        <begin position="149"/>
        <end position="182"/>
    </location>
</feature>
<evidence type="ECO:0000256" key="1">
    <source>
        <dbReference type="ARBA" id="ARBA00022737"/>
    </source>
</evidence>
<dbReference type="SMART" id="SM00028">
    <property type="entry name" value="TPR"/>
    <property type="match status" value="5"/>
</dbReference>
<proteinExistence type="predicted"/>
<keyword evidence="1" id="KW-0677">Repeat</keyword>
<dbReference type="InterPro" id="IPR019734">
    <property type="entry name" value="TPR_rpt"/>
</dbReference>
<gene>
    <name evidence="4" type="ORF">AQPE_4979</name>
</gene>
<dbReference type="EMBL" id="AP018694">
    <property type="protein sequence ID" value="BBE20785.1"/>
    <property type="molecule type" value="Genomic_DNA"/>
</dbReference>